<dbReference type="EMBL" id="AEWV01000039">
    <property type="protein sequence ID" value="EGC16695.1"/>
    <property type="molecule type" value="Genomic_DNA"/>
</dbReference>
<dbReference type="STRING" id="888741.HMPREF9098_1892"/>
<accession>F0F1A7</accession>
<dbReference type="Proteomes" id="UP000004088">
    <property type="component" value="Unassembled WGS sequence"/>
</dbReference>
<keyword evidence="2" id="KW-1185">Reference proteome</keyword>
<comment type="caution">
    <text evidence="1">The sequence shown here is derived from an EMBL/GenBank/DDBJ whole genome shotgun (WGS) entry which is preliminary data.</text>
</comment>
<proteinExistence type="predicted"/>
<sequence>MSVFGLAAAVFGVLPQVAQRQETAAAAESLRLLQGTPPKGDSAGADALWLMAYDIPDAAERRRIMAKLGNHLPKDEALPAELRSRRLPELKNGELNCTAADGQRGAGCLSTVCAHREAFQAGVKKHAVLLANVDRLADYPDLDFAIDKGLSAILPPMLSVIAAQTAPAALDWVNGKREAALNRVCRNIRTGRKLLRAGNTMLTPMLGAAAIRKNTQLAAEMLAEEPSWTGRLPESCADAFAPFPAGEPNVCAAQQGEYRNIANEINVLVKAGALLDTVDLEGEEPPVVRQSKLFSVVAYSEPHTNALVAQSMAQACTPETLRAISADTKLPPQPKAGERWNRPACWHNLAGCQLAAIAAPDNNAYSARLQDMLMQQRAFQAALALYRLPEKERRARLAEILAAHASPARKLKYDETAREITFEPYEKTNTQPAGVVVKL</sequence>
<name>F0F1A7_9NEIS</name>
<evidence type="ECO:0000313" key="2">
    <source>
        <dbReference type="Proteomes" id="UP000004088"/>
    </source>
</evidence>
<organism evidence="1 2">
    <name type="scientific">Kingella denitrificans ATCC 33394</name>
    <dbReference type="NCBI Taxonomy" id="888741"/>
    <lineage>
        <taxon>Bacteria</taxon>
        <taxon>Pseudomonadati</taxon>
        <taxon>Pseudomonadota</taxon>
        <taxon>Betaproteobacteria</taxon>
        <taxon>Neisseriales</taxon>
        <taxon>Neisseriaceae</taxon>
        <taxon>Kingella</taxon>
    </lineage>
</organism>
<gene>
    <name evidence="1" type="ORF">HMPREF9098_1892</name>
</gene>
<dbReference type="RefSeq" id="WP_003783873.1">
    <property type="nucleotide sequence ID" value="NZ_GL870929.1"/>
</dbReference>
<dbReference type="HOGENOM" id="CLU_603791_0_0_4"/>
<dbReference type="AlphaFoldDB" id="F0F1A7"/>
<protein>
    <submittedName>
        <fullName evidence="1">Uncharacterized protein</fullName>
    </submittedName>
</protein>
<evidence type="ECO:0000313" key="1">
    <source>
        <dbReference type="EMBL" id="EGC16695.1"/>
    </source>
</evidence>
<reference evidence="1 2" key="1">
    <citation type="submission" date="2011-01" db="EMBL/GenBank/DDBJ databases">
        <authorList>
            <person name="Muzny D."/>
            <person name="Qin X."/>
            <person name="Deng J."/>
            <person name="Jiang H."/>
            <person name="Liu Y."/>
            <person name="Qu J."/>
            <person name="Song X.-Z."/>
            <person name="Zhang L."/>
            <person name="Thornton R."/>
            <person name="Coyle M."/>
            <person name="Francisco L."/>
            <person name="Jackson L."/>
            <person name="Javaid M."/>
            <person name="Korchina V."/>
            <person name="Kovar C."/>
            <person name="Mata R."/>
            <person name="Mathew T."/>
            <person name="Ngo R."/>
            <person name="Nguyen L."/>
            <person name="Nguyen N."/>
            <person name="Okwuonu G."/>
            <person name="Ongeri F."/>
            <person name="Pham C."/>
            <person name="Simmons D."/>
            <person name="Wilczek-Boney K."/>
            <person name="Hale W."/>
            <person name="Jakkamsetti A."/>
            <person name="Pham P."/>
            <person name="Ruth R."/>
            <person name="San Lucas F."/>
            <person name="Warren J."/>
            <person name="Zhang J."/>
            <person name="Zhao Z."/>
            <person name="Zhou C."/>
            <person name="Zhu D."/>
            <person name="Lee S."/>
            <person name="Bess C."/>
            <person name="Blankenburg K."/>
            <person name="Forbes L."/>
            <person name="Fu Q."/>
            <person name="Gubbala S."/>
            <person name="Hirani K."/>
            <person name="Jayaseelan J.C."/>
            <person name="Lara F."/>
            <person name="Munidasa M."/>
            <person name="Palculict T."/>
            <person name="Patil S."/>
            <person name="Pu L.-L."/>
            <person name="Saada N."/>
            <person name="Tang L."/>
            <person name="Weissenberger G."/>
            <person name="Zhu Y."/>
            <person name="Hemphill L."/>
            <person name="Shang Y."/>
            <person name="Youmans B."/>
            <person name="Ayvaz T."/>
            <person name="Ross M."/>
            <person name="Santibanez J."/>
            <person name="Aqrawi P."/>
            <person name="Gross S."/>
            <person name="Joshi V."/>
            <person name="Fowler G."/>
            <person name="Nazareth L."/>
            <person name="Reid J."/>
            <person name="Worley K."/>
            <person name="Petrosino J."/>
            <person name="Highlander S."/>
            <person name="Gibbs R."/>
        </authorList>
    </citation>
    <scope>NUCLEOTIDE SEQUENCE [LARGE SCALE GENOMIC DNA]</scope>
    <source>
        <strain evidence="1 2">ATCC 33394</strain>
    </source>
</reference>